<dbReference type="AlphaFoldDB" id="A0AAE3ALK2"/>
<protein>
    <submittedName>
        <fullName evidence="9">Polysaccharide biosynthesis protein</fullName>
    </submittedName>
</protein>
<dbReference type="PANTHER" id="PTHR30250:SF21">
    <property type="entry name" value="LIPID II FLIPPASE MURJ"/>
    <property type="match status" value="1"/>
</dbReference>
<evidence type="ECO:0000256" key="6">
    <source>
        <dbReference type="ARBA" id="ARBA00022989"/>
    </source>
</evidence>
<feature type="transmembrane region" description="Helical" evidence="8">
    <location>
        <begin position="55"/>
        <end position="74"/>
    </location>
</feature>
<evidence type="ECO:0000313" key="9">
    <source>
        <dbReference type="EMBL" id="MCC2136506.1"/>
    </source>
</evidence>
<feature type="transmembrane region" description="Helical" evidence="8">
    <location>
        <begin position="374"/>
        <end position="404"/>
    </location>
</feature>
<dbReference type="PANTHER" id="PTHR30250">
    <property type="entry name" value="PST FAMILY PREDICTED COLANIC ACID TRANSPORTER"/>
    <property type="match status" value="1"/>
</dbReference>
<dbReference type="CDD" id="cd13124">
    <property type="entry name" value="MATE_SpoVB_like"/>
    <property type="match status" value="1"/>
</dbReference>
<feature type="transmembrane region" description="Helical" evidence="8">
    <location>
        <begin position="127"/>
        <end position="147"/>
    </location>
</feature>
<dbReference type="InterPro" id="IPR004268">
    <property type="entry name" value="MurJ"/>
</dbReference>
<dbReference type="RefSeq" id="WP_308448976.1">
    <property type="nucleotide sequence ID" value="NZ_JAJEQC010000004.1"/>
</dbReference>
<comment type="caution">
    <text evidence="9">The sequence shown here is derived from an EMBL/GenBank/DDBJ whole genome shotgun (WGS) entry which is preliminary data.</text>
</comment>
<feature type="transmembrane region" description="Helical" evidence="8">
    <location>
        <begin position="538"/>
        <end position="556"/>
    </location>
</feature>
<evidence type="ECO:0000256" key="5">
    <source>
        <dbReference type="ARBA" id="ARBA00022984"/>
    </source>
</evidence>
<feature type="transmembrane region" description="Helical" evidence="8">
    <location>
        <begin position="95"/>
        <end position="115"/>
    </location>
</feature>
<dbReference type="GO" id="GO:0005886">
    <property type="term" value="C:plasma membrane"/>
    <property type="evidence" value="ECO:0007669"/>
    <property type="project" value="UniProtKB-SubCell"/>
</dbReference>
<keyword evidence="5" id="KW-0573">Peptidoglycan synthesis</keyword>
<evidence type="ECO:0000256" key="4">
    <source>
        <dbReference type="ARBA" id="ARBA00022960"/>
    </source>
</evidence>
<comment type="subcellular location">
    <subcellularLocation>
        <location evidence="1">Cell membrane</location>
        <topology evidence="1">Multi-pass membrane protein</topology>
    </subcellularLocation>
</comment>
<dbReference type="EMBL" id="JAJEQC010000004">
    <property type="protein sequence ID" value="MCC2136506.1"/>
    <property type="molecule type" value="Genomic_DNA"/>
</dbReference>
<dbReference type="InterPro" id="IPR002797">
    <property type="entry name" value="Polysacc_synth"/>
</dbReference>
<accession>A0AAE3ALK2</accession>
<keyword evidence="3 8" id="KW-0812">Transmembrane</keyword>
<feature type="transmembrane region" description="Helical" evidence="8">
    <location>
        <begin position="510"/>
        <end position="532"/>
    </location>
</feature>
<evidence type="ECO:0000256" key="8">
    <source>
        <dbReference type="SAM" id="Phobius"/>
    </source>
</evidence>
<keyword evidence="7 8" id="KW-0472">Membrane</keyword>
<feature type="transmembrane region" description="Helical" evidence="8">
    <location>
        <begin position="470"/>
        <end position="490"/>
    </location>
</feature>
<dbReference type="InterPro" id="IPR024923">
    <property type="entry name" value="PG_synth_SpoVB"/>
</dbReference>
<keyword evidence="10" id="KW-1185">Reference proteome</keyword>
<feature type="transmembrane region" description="Helical" evidence="8">
    <location>
        <begin position="264"/>
        <end position="284"/>
    </location>
</feature>
<feature type="transmembrane region" description="Helical" evidence="8">
    <location>
        <begin position="168"/>
        <end position="186"/>
    </location>
</feature>
<keyword evidence="4" id="KW-0133">Cell shape</keyword>
<feature type="transmembrane region" description="Helical" evidence="8">
    <location>
        <begin position="213"/>
        <end position="236"/>
    </location>
</feature>
<dbReference type="PIRSF" id="PIRSF038958">
    <property type="entry name" value="PG_synth_SpoVB"/>
    <property type="match status" value="1"/>
</dbReference>
<evidence type="ECO:0000256" key="3">
    <source>
        <dbReference type="ARBA" id="ARBA00022692"/>
    </source>
</evidence>
<dbReference type="Proteomes" id="UP001199424">
    <property type="component" value="Unassembled WGS sequence"/>
</dbReference>
<feature type="transmembrane region" description="Helical" evidence="8">
    <location>
        <begin position="441"/>
        <end position="458"/>
    </location>
</feature>
<keyword evidence="6 8" id="KW-1133">Transmembrane helix</keyword>
<evidence type="ECO:0000256" key="2">
    <source>
        <dbReference type="ARBA" id="ARBA00022475"/>
    </source>
</evidence>
<feature type="transmembrane region" description="Helical" evidence="8">
    <location>
        <begin position="333"/>
        <end position="353"/>
    </location>
</feature>
<sequence>MEQKRPAARVQQGFLHGAFILMFGVLLVKAIGALFKIPLSSIITEDGMGYFSTAYSFFNVLFSLSTVGFPVAVARLTAAEDALGHFRDVRQIKAAALPVFSVIGVLCALLMASFAPLYTRLVQSPGALFSMLALAPCAALCSISSVYRGYFEGLRNMLPTARSQVAESLGKLIFGLSGAIFVMHMGTRELQASGTVFGCTVKSEADGCQLVCALGAAAAILGVTLGAVLGLLTLVFQSRRDGVTKAMLQRAPKPKSKRIWAGKLLRTALPISLGAVAMSFSGLIDASFLQTRVAYAVQTDPAALLSMYAGAIPKGNLAAPETVPNYLFGCYNMALTLFLLVPSVTQSFGVSALPSVTRAFQTGDSQKLKRTVEAVLRITFLTALPMGVGLSVLAQPTALLIYGARPGTVIVGRVLTTLGAASVFAALCGPLNSILQAMGHVELPVVLTLIGLFVKAVLDYTLAAVPSVNVLGGAVGTLVCYALASVLACIAIRRIAGVKIDFFSTFKKPFLASVCCGMAALLTHKAWCAVLPESRFSALPAVFLGALIYVVFLLIARGICEEDIKALPNGEKITKRLEKYLQKTGG</sequence>
<gene>
    <name evidence="9" type="ORF">LKD31_05700</name>
</gene>
<dbReference type="Pfam" id="PF03023">
    <property type="entry name" value="MurJ"/>
    <property type="match status" value="1"/>
</dbReference>
<proteinExistence type="predicted"/>
<name>A0AAE3ALK2_9FIRM</name>
<dbReference type="InterPro" id="IPR050833">
    <property type="entry name" value="Poly_Biosynth_Transport"/>
</dbReference>
<organism evidence="9 10">
    <name type="scientific">Hominenteromicrobium mulieris</name>
    <dbReference type="NCBI Taxonomy" id="2885357"/>
    <lineage>
        <taxon>Bacteria</taxon>
        <taxon>Bacillati</taxon>
        <taxon>Bacillota</taxon>
        <taxon>Clostridia</taxon>
        <taxon>Eubacteriales</taxon>
        <taxon>Oscillospiraceae</taxon>
        <taxon>Hominenteromicrobium</taxon>
    </lineage>
</organism>
<dbReference type="GO" id="GO:0008360">
    <property type="term" value="P:regulation of cell shape"/>
    <property type="evidence" value="ECO:0007669"/>
    <property type="project" value="UniProtKB-KW"/>
</dbReference>
<feature type="transmembrane region" description="Helical" evidence="8">
    <location>
        <begin position="410"/>
        <end position="429"/>
    </location>
</feature>
<evidence type="ECO:0000256" key="7">
    <source>
        <dbReference type="ARBA" id="ARBA00023136"/>
    </source>
</evidence>
<evidence type="ECO:0000256" key="1">
    <source>
        <dbReference type="ARBA" id="ARBA00004651"/>
    </source>
</evidence>
<dbReference type="Pfam" id="PF01943">
    <property type="entry name" value="Polysacc_synt"/>
    <property type="match status" value="1"/>
</dbReference>
<reference evidence="9" key="1">
    <citation type="submission" date="2021-10" db="EMBL/GenBank/DDBJ databases">
        <title>Anaerobic single-cell dispensing facilitates the cultivation of human gut bacteria.</title>
        <authorList>
            <person name="Afrizal A."/>
        </authorList>
    </citation>
    <scope>NUCLEOTIDE SEQUENCE</scope>
    <source>
        <strain evidence="9">CLA-AA-H250</strain>
    </source>
</reference>
<dbReference type="GO" id="GO:0009252">
    <property type="term" value="P:peptidoglycan biosynthetic process"/>
    <property type="evidence" value="ECO:0007669"/>
    <property type="project" value="UniProtKB-KW"/>
</dbReference>
<feature type="transmembrane region" description="Helical" evidence="8">
    <location>
        <begin position="12"/>
        <end position="35"/>
    </location>
</feature>
<keyword evidence="2" id="KW-1003">Cell membrane</keyword>
<evidence type="ECO:0000313" key="10">
    <source>
        <dbReference type="Proteomes" id="UP001199424"/>
    </source>
</evidence>